<dbReference type="AlphaFoldDB" id="A0A0B8T1Y2"/>
<dbReference type="PATRIC" id="fig|1229276.3.peg.3601"/>
<organism evidence="1 2">
    <name type="scientific">Sphingobacterium deserti</name>
    <dbReference type="NCBI Taxonomy" id="1229276"/>
    <lineage>
        <taxon>Bacteria</taxon>
        <taxon>Pseudomonadati</taxon>
        <taxon>Bacteroidota</taxon>
        <taxon>Sphingobacteriia</taxon>
        <taxon>Sphingobacteriales</taxon>
        <taxon>Sphingobacteriaceae</taxon>
        <taxon>Sphingobacterium</taxon>
    </lineage>
</organism>
<sequence length="57" mass="6528">MKKVKKLIYSPPTIDTFSIFIEKSIVVGSALVRPVDANQQASDEWDVDPDVERTYTW</sequence>
<gene>
    <name evidence="1" type="ORF">DI53_3487</name>
</gene>
<protein>
    <submittedName>
        <fullName evidence="1">Uncharacterized protein</fullName>
    </submittedName>
</protein>
<comment type="caution">
    <text evidence="1">The sequence shown here is derived from an EMBL/GenBank/DDBJ whole genome shotgun (WGS) entry which is preliminary data.</text>
</comment>
<reference evidence="2" key="1">
    <citation type="submission" date="2014-04" db="EMBL/GenBank/DDBJ databases">
        <title>Whole-Genome optical mapping and complete genome sequence of Sphingobacterium deserti sp. nov., a new spaces isolated from desert in the west of China.</title>
        <authorList>
            <person name="Teng C."/>
            <person name="Zhou Z."/>
            <person name="Li X."/>
            <person name="Chen M."/>
            <person name="Lin M."/>
            <person name="Wang L."/>
            <person name="Su S."/>
            <person name="Zhang C."/>
            <person name="Zhang W."/>
        </authorList>
    </citation>
    <scope>NUCLEOTIDE SEQUENCE [LARGE SCALE GENOMIC DNA]</scope>
    <source>
        <strain evidence="2">ACCC05744</strain>
    </source>
</reference>
<proteinExistence type="predicted"/>
<evidence type="ECO:0000313" key="2">
    <source>
        <dbReference type="Proteomes" id="UP000031802"/>
    </source>
</evidence>
<dbReference type="OrthoDB" id="713332at2"/>
<dbReference type="Proteomes" id="UP000031802">
    <property type="component" value="Unassembled WGS sequence"/>
</dbReference>
<keyword evidence="2" id="KW-1185">Reference proteome</keyword>
<evidence type="ECO:0000313" key="1">
    <source>
        <dbReference type="EMBL" id="KGE12748.1"/>
    </source>
</evidence>
<reference evidence="1 2" key="2">
    <citation type="journal article" date="2015" name="PLoS ONE">
        <title>Whole-Genome Optical Mapping and Finished Genome Sequence of Sphingobacterium deserti sp. nov., a New Species Isolated from the Western Desert of China.</title>
        <authorList>
            <person name="Teng C."/>
            <person name="Zhou Z."/>
            <person name="Molnar I."/>
            <person name="Li X."/>
            <person name="Tang R."/>
            <person name="Chen M."/>
            <person name="Wang L."/>
            <person name="Su S."/>
            <person name="Zhang W."/>
            <person name="Lin M."/>
        </authorList>
    </citation>
    <scope>NUCLEOTIDE SEQUENCE [LARGE SCALE GENOMIC DNA]</scope>
    <source>
        <strain evidence="2">ACCC05744</strain>
    </source>
</reference>
<name>A0A0B8T1Y2_9SPHI</name>
<accession>A0A0B8T1Y2</accession>
<dbReference type="RefSeq" id="WP_157836793.1">
    <property type="nucleotide sequence ID" value="NZ_JJMU01000065.1"/>
</dbReference>
<dbReference type="EMBL" id="JJMU01000065">
    <property type="protein sequence ID" value="KGE12748.1"/>
    <property type="molecule type" value="Genomic_DNA"/>
</dbReference>